<feature type="transmembrane region" description="Helical" evidence="2">
    <location>
        <begin position="322"/>
        <end position="346"/>
    </location>
</feature>
<dbReference type="InterPro" id="IPR056336">
    <property type="entry name" value="YVC1_C"/>
</dbReference>
<evidence type="ECO:0000256" key="1">
    <source>
        <dbReference type="SAM" id="MobiDB-lite"/>
    </source>
</evidence>
<feature type="transmembrane region" description="Helical" evidence="2">
    <location>
        <begin position="394"/>
        <end position="413"/>
    </location>
</feature>
<organism evidence="5 6">
    <name type="scientific">Hebeloma cylindrosporum</name>
    <dbReference type="NCBI Taxonomy" id="76867"/>
    <lineage>
        <taxon>Eukaryota</taxon>
        <taxon>Fungi</taxon>
        <taxon>Dikarya</taxon>
        <taxon>Basidiomycota</taxon>
        <taxon>Agaricomycotina</taxon>
        <taxon>Agaricomycetes</taxon>
        <taxon>Agaricomycetidae</taxon>
        <taxon>Agaricales</taxon>
        <taxon>Agaricineae</taxon>
        <taxon>Hymenogastraceae</taxon>
        <taxon>Hebeloma</taxon>
    </lineage>
</organism>
<sequence length="765" mass="85058">MDPEQQPLLAPTTEGLASVKVFPLIPALRKDVTNTIDSALSWEQLTAADINFSIVRPIVYKYARLKNMAVVYACLVVRSYFLAEAETDLAFSGVMSSRANLCEILAMKLLSRFAQNYIQLVAVLTTIWNPLAGASTEVVGEVKQALNARDEDIDSAQSAIEMAITTQAKSFLSSTVTQQVVNDIYSGRVVFSTVANRSILADNYKARAIEIYDPYNATFIDHYRLRVPKYGACLEFVNFALLLFTFVMCLSNEDGAKITSWEAAFIVFAVAFTLAEYTSSTEHGWIIYIANMWNAFDFSFIVIFLAYLFLRVKGLSHGDLSASDMAFDVLACGACLLFPRLAFFAISNHVVVLSLRAMISQFVFFVTIAAVCFSGLLFTLWTLAERNPIAHAHWTFKSISWLMVQIWFGNTYLSFAQASSFHPLFGPILMTIFAALSNTLLLTILISILSNTVARIDANATQEYLFQYTITTIEGVKSDALFSYQPPFNILAFLILKPASWFLTPRALHSVNVFLIKLTSLPQLIIIGLYERHWAAGGGLRESSKDAAQSLFNSLPRQIKQMPLIEALVGSASNDVFDAIFGVDLEERDYDIFDDSDGEQNVPHLRSLHSRENIRGRDSRSPSRSPVPQIRARAPTNLGRSPTRRDPSSPLKTPRRRVLSSLIPVDHGSSPELLASPTSGRSPLAQLFGSRFSSDPLATSSASAVNIDASIKHIEVLLEAVGQLPVQKLKDEMKELQDRQARIENLLLMLTRGMRNETEHRNTMP</sequence>
<keyword evidence="2" id="KW-0812">Transmembrane</keyword>
<dbReference type="InterPro" id="IPR052971">
    <property type="entry name" value="TRP_calcium_channel"/>
</dbReference>
<feature type="domain" description="Calcium channel YVC1-like C-terminal transmembrane" evidence="4">
    <location>
        <begin position="239"/>
        <end position="532"/>
    </location>
</feature>
<dbReference type="Pfam" id="PF23190">
    <property type="entry name" value="LHD_TRPY1"/>
    <property type="match status" value="1"/>
</dbReference>
<protein>
    <recommendedName>
        <fullName evidence="7">Polycystin cation channel PKD1/PKD2 domain-containing protein</fullName>
    </recommendedName>
</protein>
<feature type="transmembrane region" description="Helical" evidence="2">
    <location>
        <begin position="285"/>
        <end position="310"/>
    </location>
</feature>
<dbReference type="STRING" id="686832.A0A0C3C659"/>
<dbReference type="AlphaFoldDB" id="A0A0C3C659"/>
<gene>
    <name evidence="5" type="ORF">M413DRAFT_181146</name>
</gene>
<dbReference type="PANTHER" id="PTHR35859:SF6">
    <property type="entry name" value="ION TRANSPORT DOMAIN-CONTAINING PROTEIN"/>
    <property type="match status" value="1"/>
</dbReference>
<evidence type="ECO:0008006" key="7">
    <source>
        <dbReference type="Google" id="ProtNLM"/>
    </source>
</evidence>
<reference evidence="6" key="2">
    <citation type="submission" date="2015-01" db="EMBL/GenBank/DDBJ databases">
        <title>Evolutionary Origins and Diversification of the Mycorrhizal Mutualists.</title>
        <authorList>
            <consortium name="DOE Joint Genome Institute"/>
            <consortium name="Mycorrhizal Genomics Consortium"/>
            <person name="Kohler A."/>
            <person name="Kuo A."/>
            <person name="Nagy L.G."/>
            <person name="Floudas D."/>
            <person name="Copeland A."/>
            <person name="Barry K.W."/>
            <person name="Cichocki N."/>
            <person name="Veneault-Fourrey C."/>
            <person name="LaButti K."/>
            <person name="Lindquist E.A."/>
            <person name="Lipzen A."/>
            <person name="Lundell T."/>
            <person name="Morin E."/>
            <person name="Murat C."/>
            <person name="Riley R."/>
            <person name="Ohm R."/>
            <person name="Sun H."/>
            <person name="Tunlid A."/>
            <person name="Henrissat B."/>
            <person name="Grigoriev I.V."/>
            <person name="Hibbett D.S."/>
            <person name="Martin F."/>
        </authorList>
    </citation>
    <scope>NUCLEOTIDE SEQUENCE [LARGE SCALE GENOMIC DNA]</scope>
    <source>
        <strain evidence="6">h7</strain>
    </source>
</reference>
<keyword evidence="2" id="KW-1133">Transmembrane helix</keyword>
<dbReference type="Pfam" id="PF23317">
    <property type="entry name" value="YVC1_C"/>
    <property type="match status" value="1"/>
</dbReference>
<evidence type="ECO:0000313" key="6">
    <source>
        <dbReference type="Proteomes" id="UP000053424"/>
    </source>
</evidence>
<feature type="transmembrane region" description="Helical" evidence="2">
    <location>
        <begin position="425"/>
        <end position="449"/>
    </location>
</feature>
<accession>A0A0C3C659</accession>
<dbReference type="EMBL" id="KN831784">
    <property type="protein sequence ID" value="KIM39739.1"/>
    <property type="molecule type" value="Genomic_DNA"/>
</dbReference>
<evidence type="ECO:0000313" key="5">
    <source>
        <dbReference type="EMBL" id="KIM39739.1"/>
    </source>
</evidence>
<dbReference type="HOGENOM" id="CLU_009570_1_0_1"/>
<feature type="transmembrane region" description="Helical" evidence="2">
    <location>
        <begin position="261"/>
        <end position="279"/>
    </location>
</feature>
<evidence type="ECO:0000259" key="3">
    <source>
        <dbReference type="Pfam" id="PF23190"/>
    </source>
</evidence>
<proteinExistence type="predicted"/>
<dbReference type="PANTHER" id="PTHR35859">
    <property type="entry name" value="NONSELECTIVE CATION CHANNEL PROTEIN"/>
    <property type="match status" value="1"/>
</dbReference>
<name>A0A0C3C659_HEBCY</name>
<dbReference type="Proteomes" id="UP000053424">
    <property type="component" value="Unassembled WGS sequence"/>
</dbReference>
<evidence type="ECO:0000256" key="2">
    <source>
        <dbReference type="SAM" id="Phobius"/>
    </source>
</evidence>
<feature type="region of interest" description="Disordered" evidence="1">
    <location>
        <begin position="593"/>
        <end position="679"/>
    </location>
</feature>
<keyword evidence="6" id="KW-1185">Reference proteome</keyword>
<dbReference type="OrthoDB" id="2373987at2759"/>
<feature type="transmembrane region" description="Helical" evidence="2">
    <location>
        <begin position="358"/>
        <end position="382"/>
    </location>
</feature>
<feature type="compositionally biased region" description="Basic and acidic residues" evidence="1">
    <location>
        <begin position="609"/>
        <end position="621"/>
    </location>
</feature>
<evidence type="ECO:0000259" key="4">
    <source>
        <dbReference type="Pfam" id="PF23317"/>
    </source>
</evidence>
<feature type="domain" description="YVC1 N-terminal linker helical" evidence="3">
    <location>
        <begin position="22"/>
        <end position="201"/>
    </location>
</feature>
<dbReference type="InterPro" id="IPR056337">
    <property type="entry name" value="LHD_YVC1"/>
</dbReference>
<reference evidence="5 6" key="1">
    <citation type="submission" date="2014-04" db="EMBL/GenBank/DDBJ databases">
        <authorList>
            <consortium name="DOE Joint Genome Institute"/>
            <person name="Kuo A."/>
            <person name="Gay G."/>
            <person name="Dore J."/>
            <person name="Kohler A."/>
            <person name="Nagy L.G."/>
            <person name="Floudas D."/>
            <person name="Copeland A."/>
            <person name="Barry K.W."/>
            <person name="Cichocki N."/>
            <person name="Veneault-Fourrey C."/>
            <person name="LaButti K."/>
            <person name="Lindquist E.A."/>
            <person name="Lipzen A."/>
            <person name="Lundell T."/>
            <person name="Morin E."/>
            <person name="Murat C."/>
            <person name="Sun H."/>
            <person name="Tunlid A."/>
            <person name="Henrissat B."/>
            <person name="Grigoriev I.V."/>
            <person name="Hibbett D.S."/>
            <person name="Martin F."/>
            <person name="Nordberg H.P."/>
            <person name="Cantor M.N."/>
            <person name="Hua S.X."/>
        </authorList>
    </citation>
    <scope>NUCLEOTIDE SEQUENCE [LARGE SCALE GENOMIC DNA]</scope>
    <source>
        <strain evidence="6">h7</strain>
    </source>
</reference>
<feature type="transmembrane region" description="Helical" evidence="2">
    <location>
        <begin position="229"/>
        <end position="249"/>
    </location>
</feature>
<keyword evidence="2" id="KW-0472">Membrane</keyword>